<feature type="region of interest" description="Disordered" evidence="8">
    <location>
        <begin position="452"/>
        <end position="506"/>
    </location>
</feature>
<feature type="domain" description="Nuclear abundant poly(A) RNA-binding protein Nab2 N-terminal" evidence="9">
    <location>
        <begin position="1"/>
        <end position="100"/>
    </location>
</feature>
<dbReference type="GO" id="GO:0016973">
    <property type="term" value="P:poly(A)+ mRNA export from nucleus"/>
    <property type="evidence" value="ECO:0007669"/>
    <property type="project" value="EnsemblFungi"/>
</dbReference>
<sequence>MSTLQEDVSGSLKTIVAEKLKTLQNFNEDVNYVAEYIVLLLSNGGTHDSVLQELIGLFDSVSQEALAGVVQTSFQALELLRSGDNAETVYRKLAGVIEPVSAAESGSMSMSMSAPSEPTASTAATSVPKSAFEGMVDLSGSKYAGKGVSGMSRGSGGSSIGSGNGFKHRTPGGRQGGVGKFQNGARRGESQHHVTRHKTNALARALGFNDNDAGTTTVSSSVNIIPRKEGRCKLFPRCPLGKFCPHAHPTKVCRDYPNCTNAPGTCEFLHPNEDVELMKDMEKTREEFREKRIALAQSRTKPVHTGIVLCKFGILCSNPMCPFGHPTPANEDSKVIQFVWCPQNLTCDKKDCDKAHSSLSKIREVQPMVASTRPKAAASIEKSLEQCKFGMKCTNKRCKYRHARSHVMCREGALCTRIDCFFGHPVNEACKFAAECKNQYCLFQHPEGRTLPEKAGTAGDAPAGPWPAPLLPVGNQSTNERPYAIAESSGIEPAPVQESDGDATMA</sequence>
<evidence type="ECO:0000259" key="10">
    <source>
        <dbReference type="Pfam" id="PF18260"/>
    </source>
</evidence>
<dbReference type="GO" id="GO:0000049">
    <property type="term" value="F:tRNA binding"/>
    <property type="evidence" value="ECO:0007669"/>
    <property type="project" value="EnsemblFungi"/>
</dbReference>
<dbReference type="InterPro" id="IPR043094">
    <property type="entry name" value="Nab2/ZC3H14_N_sf"/>
</dbReference>
<evidence type="ECO:0000313" key="13">
    <source>
        <dbReference type="EMBL" id="AET38567.1"/>
    </source>
</evidence>
<dbReference type="RefSeq" id="XP_003645384.1">
    <property type="nucleotide sequence ID" value="XM_003645336.1"/>
</dbReference>
<gene>
    <name evidence="13" type="ordered locus">Ecym_3055</name>
</gene>
<dbReference type="InterPro" id="IPR021083">
    <property type="entry name" value="Nab2_N"/>
</dbReference>
<evidence type="ECO:0008006" key="15">
    <source>
        <dbReference type="Google" id="ProtNLM"/>
    </source>
</evidence>
<dbReference type="InParanoid" id="G8JQZ8"/>
<dbReference type="GO" id="GO:0008143">
    <property type="term" value="F:poly(A) binding"/>
    <property type="evidence" value="ECO:0007669"/>
    <property type="project" value="EnsemblFungi"/>
</dbReference>
<keyword evidence="5" id="KW-0863">Zinc-finger</keyword>
<dbReference type="GO" id="GO:0045945">
    <property type="term" value="P:positive regulation of transcription by RNA polymerase III"/>
    <property type="evidence" value="ECO:0007669"/>
    <property type="project" value="EnsemblFungi"/>
</dbReference>
<dbReference type="FunCoup" id="G8JQZ8">
    <property type="interactions" value="238"/>
</dbReference>
<dbReference type="Proteomes" id="UP000006790">
    <property type="component" value="Chromosome 3"/>
</dbReference>
<evidence type="ECO:0000259" key="12">
    <source>
        <dbReference type="Pfam" id="PF21803"/>
    </source>
</evidence>
<dbReference type="OMA" id="HAHPTKV"/>
<comment type="similarity">
    <text evidence="2">Belongs to the ZC3H14 family.</text>
</comment>
<keyword evidence="4" id="KW-0677">Repeat</keyword>
<dbReference type="GO" id="GO:0008097">
    <property type="term" value="F:5S rRNA binding"/>
    <property type="evidence" value="ECO:0007669"/>
    <property type="project" value="EnsemblFungi"/>
</dbReference>
<keyword evidence="7" id="KW-0539">Nucleus</keyword>
<name>G8JQZ8_ERECY</name>
<evidence type="ECO:0000259" key="9">
    <source>
        <dbReference type="Pfam" id="PF11517"/>
    </source>
</evidence>
<dbReference type="FunFam" id="4.10.1000.40:FF:000005">
    <property type="entry name" value="Polyadenylated RNA binding protein"/>
    <property type="match status" value="1"/>
</dbReference>
<dbReference type="HOGENOM" id="CLU_037973_1_0_1"/>
<evidence type="ECO:0000259" key="11">
    <source>
        <dbReference type="Pfam" id="PF21457"/>
    </source>
</evidence>
<dbReference type="STRING" id="931890.G8JQZ8"/>
<dbReference type="InterPro" id="IPR048410">
    <property type="entry name" value="Znf-CCCH_2-like_3"/>
</dbReference>
<dbReference type="GO" id="GO:0033204">
    <property type="term" value="F:ribonuclease P RNA binding"/>
    <property type="evidence" value="ECO:0007669"/>
    <property type="project" value="EnsemblFungi"/>
</dbReference>
<dbReference type="Gene3D" id="1.10.340.40">
    <property type="entry name" value="Nuclear abundant poly(A) RNA-bind protein 2, N-terminal domain"/>
    <property type="match status" value="1"/>
</dbReference>
<evidence type="ECO:0000256" key="6">
    <source>
        <dbReference type="ARBA" id="ARBA00022833"/>
    </source>
</evidence>
<dbReference type="Pfam" id="PF14608">
    <property type="entry name" value="zf-CCCH_2"/>
    <property type="match status" value="4"/>
</dbReference>
<dbReference type="Pfam" id="PF21457">
    <property type="entry name" value="zf-CCCH_2-like_3"/>
    <property type="match status" value="1"/>
</dbReference>
<dbReference type="GO" id="GO:0160091">
    <property type="term" value="P:spliceosome-depend formation of circular RNA"/>
    <property type="evidence" value="ECO:0007669"/>
    <property type="project" value="EnsemblFungi"/>
</dbReference>
<dbReference type="InterPro" id="IPR041044">
    <property type="entry name" value="Nab2p_Zf1"/>
</dbReference>
<dbReference type="InterPro" id="IPR049017">
    <property type="entry name" value="Nab2_Znf4"/>
</dbReference>
<proteinExistence type="inferred from homology"/>
<dbReference type="Pfam" id="PF21803">
    <property type="entry name" value="Nab2-zf4"/>
    <property type="match status" value="1"/>
</dbReference>
<accession>G8JQZ8</accession>
<dbReference type="PANTHER" id="PTHR14738:SF29">
    <property type="entry name" value="ZINC FINGER CCCH DOMAIN-CONTAINING PROTEIN 14"/>
    <property type="match status" value="1"/>
</dbReference>
<dbReference type="GO" id="GO:0008270">
    <property type="term" value="F:zinc ion binding"/>
    <property type="evidence" value="ECO:0007669"/>
    <property type="project" value="UniProtKB-KW"/>
</dbReference>
<protein>
    <recommendedName>
        <fullName evidence="15">C3H1-type domain-containing protein</fullName>
    </recommendedName>
</protein>
<evidence type="ECO:0000256" key="3">
    <source>
        <dbReference type="ARBA" id="ARBA00022723"/>
    </source>
</evidence>
<dbReference type="Pfam" id="PF11517">
    <property type="entry name" value="Nab2"/>
    <property type="match status" value="1"/>
</dbReference>
<dbReference type="eggNOG" id="KOG3702">
    <property type="taxonomic scope" value="Eukaryota"/>
</dbReference>
<reference evidence="14" key="1">
    <citation type="journal article" date="2012" name="G3 (Bethesda)">
        <title>Pichia sorbitophila, an interspecies yeast hybrid reveals early steps of genome resolution following polyploidization.</title>
        <authorList>
            <person name="Leh Louis V."/>
            <person name="Despons L."/>
            <person name="Friedrich A."/>
            <person name="Martin T."/>
            <person name="Durrens P."/>
            <person name="Casaregola S."/>
            <person name="Neuveglise C."/>
            <person name="Fairhead C."/>
            <person name="Marck C."/>
            <person name="Cruz J.A."/>
            <person name="Straub M.L."/>
            <person name="Kugler V."/>
            <person name="Sacerdot C."/>
            <person name="Uzunov Z."/>
            <person name="Thierry A."/>
            <person name="Weiss S."/>
            <person name="Bleykasten C."/>
            <person name="De Montigny J."/>
            <person name="Jacques N."/>
            <person name="Jung P."/>
            <person name="Lemaire M."/>
            <person name="Mallet S."/>
            <person name="Morel G."/>
            <person name="Richard G.F."/>
            <person name="Sarkar A."/>
            <person name="Savel G."/>
            <person name="Schacherer J."/>
            <person name="Seret M.L."/>
            <person name="Talla E."/>
            <person name="Samson G."/>
            <person name="Jubin C."/>
            <person name="Poulain J."/>
            <person name="Vacherie B."/>
            <person name="Barbe V."/>
            <person name="Pelletier E."/>
            <person name="Sherman D.J."/>
            <person name="Westhof E."/>
            <person name="Weissenbach J."/>
            <person name="Baret P.V."/>
            <person name="Wincker P."/>
            <person name="Gaillardin C."/>
            <person name="Dujon B."/>
            <person name="Souciet J.L."/>
        </authorList>
    </citation>
    <scope>NUCLEOTIDE SEQUENCE [LARGE SCALE GENOMIC DNA]</scope>
    <source>
        <strain evidence="14">CBS 270.75 / DBVPG 7215 / KCTC 17166 / NRRL Y-17582</strain>
    </source>
</reference>
<dbReference type="GO" id="GO:1900152">
    <property type="term" value="P:negative regulation of nuclear-transcribed mRNA catabolic process, deadenylation-dependent decay"/>
    <property type="evidence" value="ECO:0007669"/>
    <property type="project" value="EnsemblFungi"/>
</dbReference>
<evidence type="ECO:0000256" key="8">
    <source>
        <dbReference type="SAM" id="MobiDB-lite"/>
    </source>
</evidence>
<evidence type="ECO:0000256" key="7">
    <source>
        <dbReference type="ARBA" id="ARBA00023242"/>
    </source>
</evidence>
<dbReference type="EMBL" id="CP002499">
    <property type="protein sequence ID" value="AET38567.1"/>
    <property type="molecule type" value="Genomic_DNA"/>
</dbReference>
<feature type="domain" description="Nuclear polyadenylated RNA-binding 2 protein CCCH zinc finger 1" evidence="10">
    <location>
        <begin position="223"/>
        <end position="248"/>
    </location>
</feature>
<evidence type="ECO:0000256" key="2">
    <source>
        <dbReference type="ARBA" id="ARBA00008423"/>
    </source>
</evidence>
<evidence type="ECO:0000256" key="5">
    <source>
        <dbReference type="ARBA" id="ARBA00022771"/>
    </source>
</evidence>
<dbReference type="AlphaFoldDB" id="G8JQZ8"/>
<dbReference type="PANTHER" id="PTHR14738">
    <property type="entry name" value="ZINC FINGER CCCH DOMAIN-CONTAINING PROTEIN 14"/>
    <property type="match status" value="1"/>
</dbReference>
<dbReference type="Gene3D" id="4.10.1000.40">
    <property type="match status" value="3"/>
</dbReference>
<dbReference type="GO" id="GO:0005634">
    <property type="term" value="C:nucleus"/>
    <property type="evidence" value="ECO:0007669"/>
    <property type="project" value="UniProtKB-SubCell"/>
</dbReference>
<keyword evidence="6" id="KW-0862">Zinc</keyword>
<feature type="domain" description="Nab2 type CCCH zinc finger 4" evidence="12">
    <location>
        <begin position="329"/>
        <end position="357"/>
    </location>
</feature>
<evidence type="ECO:0000313" key="14">
    <source>
        <dbReference type="Proteomes" id="UP000006790"/>
    </source>
</evidence>
<dbReference type="FunFam" id="4.10.1000.40:FF:000003">
    <property type="entry name" value="Nuclear polyadenylated RNA-binding protein NAB2"/>
    <property type="match status" value="1"/>
</dbReference>
<keyword evidence="3" id="KW-0479">Metal-binding</keyword>
<dbReference type="GeneID" id="11468609"/>
<dbReference type="OrthoDB" id="438553at2759"/>
<keyword evidence="14" id="KW-1185">Reference proteome</keyword>
<dbReference type="KEGG" id="erc:Ecym_3055"/>
<dbReference type="GO" id="GO:0008312">
    <property type="term" value="F:7S RNA binding"/>
    <property type="evidence" value="ECO:0007669"/>
    <property type="project" value="EnsemblFungi"/>
</dbReference>
<dbReference type="InterPro" id="IPR040366">
    <property type="entry name" value="Nab2/ZC3H14"/>
</dbReference>
<organism evidence="13 14">
    <name type="scientific">Eremothecium cymbalariae (strain CBS 270.75 / DBVPG 7215 / KCTC 17166 / NRRL Y-17582)</name>
    <name type="common">Yeast</name>
    <dbReference type="NCBI Taxonomy" id="931890"/>
    <lineage>
        <taxon>Eukaryota</taxon>
        <taxon>Fungi</taxon>
        <taxon>Dikarya</taxon>
        <taxon>Ascomycota</taxon>
        <taxon>Saccharomycotina</taxon>
        <taxon>Saccharomycetes</taxon>
        <taxon>Saccharomycetales</taxon>
        <taxon>Saccharomycetaceae</taxon>
        <taxon>Eremothecium</taxon>
    </lineage>
</organism>
<evidence type="ECO:0000256" key="4">
    <source>
        <dbReference type="ARBA" id="ARBA00022737"/>
    </source>
</evidence>
<dbReference type="Pfam" id="PF18260">
    <property type="entry name" value="Nab2p_Zf1"/>
    <property type="match status" value="1"/>
</dbReference>
<comment type="subcellular location">
    <subcellularLocation>
        <location evidence="1">Nucleus</location>
    </subcellularLocation>
</comment>
<evidence type="ECO:0000256" key="1">
    <source>
        <dbReference type="ARBA" id="ARBA00004123"/>
    </source>
</evidence>
<feature type="domain" description="RNA-binding Nab2-type zinc finger" evidence="11">
    <location>
        <begin position="251"/>
        <end position="279"/>
    </location>
</feature>
<dbReference type="GO" id="GO:0005737">
    <property type="term" value="C:cytoplasm"/>
    <property type="evidence" value="ECO:0007669"/>
    <property type="project" value="EnsemblFungi"/>
</dbReference>